<sequence length="111" mass="12000">MLGSTYICGVRSELGTKTCFASSLIGNQIKEVFVELGVVAEESAQPSSSHVRKLIHIKREWGVKLGWDLRLRNLHLESASSDGVLHNGPIGVGVPDVTPLTFKSVFRVGLA</sequence>
<protein>
    <submittedName>
        <fullName evidence="1">Uncharacterized protein</fullName>
    </submittedName>
</protein>
<dbReference type="AlphaFoldDB" id="A0A426ZXT5"/>
<evidence type="ECO:0000313" key="1">
    <source>
        <dbReference type="EMBL" id="RRT68781.1"/>
    </source>
</evidence>
<organism evidence="1 2">
    <name type="scientific">Ensete ventricosum</name>
    <name type="common">Abyssinian banana</name>
    <name type="synonym">Musa ensete</name>
    <dbReference type="NCBI Taxonomy" id="4639"/>
    <lineage>
        <taxon>Eukaryota</taxon>
        <taxon>Viridiplantae</taxon>
        <taxon>Streptophyta</taxon>
        <taxon>Embryophyta</taxon>
        <taxon>Tracheophyta</taxon>
        <taxon>Spermatophyta</taxon>
        <taxon>Magnoliopsida</taxon>
        <taxon>Liliopsida</taxon>
        <taxon>Zingiberales</taxon>
        <taxon>Musaceae</taxon>
        <taxon>Ensete</taxon>
    </lineage>
</organism>
<accession>A0A426ZXT5</accession>
<dbReference type="EMBL" id="AMZH03004584">
    <property type="protein sequence ID" value="RRT68781.1"/>
    <property type="molecule type" value="Genomic_DNA"/>
</dbReference>
<gene>
    <name evidence="1" type="ORF">B296_00032673</name>
</gene>
<name>A0A426ZXT5_ENSVE</name>
<dbReference type="Proteomes" id="UP000287651">
    <property type="component" value="Unassembled WGS sequence"/>
</dbReference>
<evidence type="ECO:0000313" key="2">
    <source>
        <dbReference type="Proteomes" id="UP000287651"/>
    </source>
</evidence>
<comment type="caution">
    <text evidence="1">The sequence shown here is derived from an EMBL/GenBank/DDBJ whole genome shotgun (WGS) entry which is preliminary data.</text>
</comment>
<proteinExistence type="predicted"/>
<reference evidence="1 2" key="1">
    <citation type="journal article" date="2014" name="Agronomy (Basel)">
        <title>A Draft Genome Sequence for Ensete ventricosum, the Drought-Tolerant Tree Against Hunger.</title>
        <authorList>
            <person name="Harrison J."/>
            <person name="Moore K.A."/>
            <person name="Paszkiewicz K."/>
            <person name="Jones T."/>
            <person name="Grant M."/>
            <person name="Ambacheew D."/>
            <person name="Muzemil S."/>
            <person name="Studholme D.J."/>
        </authorList>
    </citation>
    <scope>NUCLEOTIDE SEQUENCE [LARGE SCALE GENOMIC DNA]</scope>
</reference>